<protein>
    <submittedName>
        <fullName evidence="1">Uncharacterized protein</fullName>
    </submittedName>
</protein>
<evidence type="ECO:0000313" key="1">
    <source>
        <dbReference type="EMBL" id="KAJ7100065.1"/>
    </source>
</evidence>
<keyword evidence="2" id="KW-1185">Reference proteome</keyword>
<comment type="caution">
    <text evidence="1">The sequence shown here is derived from an EMBL/GenBank/DDBJ whole genome shotgun (WGS) entry which is preliminary data.</text>
</comment>
<accession>A0AAD6UEX3</accession>
<evidence type="ECO:0000313" key="2">
    <source>
        <dbReference type="Proteomes" id="UP001222325"/>
    </source>
</evidence>
<gene>
    <name evidence="1" type="ORF">B0H15DRAFT_944442</name>
</gene>
<organism evidence="1 2">
    <name type="scientific">Mycena belliarum</name>
    <dbReference type="NCBI Taxonomy" id="1033014"/>
    <lineage>
        <taxon>Eukaryota</taxon>
        <taxon>Fungi</taxon>
        <taxon>Dikarya</taxon>
        <taxon>Basidiomycota</taxon>
        <taxon>Agaricomycotina</taxon>
        <taxon>Agaricomycetes</taxon>
        <taxon>Agaricomycetidae</taxon>
        <taxon>Agaricales</taxon>
        <taxon>Marasmiineae</taxon>
        <taxon>Mycenaceae</taxon>
        <taxon>Mycena</taxon>
    </lineage>
</organism>
<reference evidence="1" key="1">
    <citation type="submission" date="2023-03" db="EMBL/GenBank/DDBJ databases">
        <title>Massive genome expansion in bonnet fungi (Mycena s.s.) driven by repeated elements and novel gene families across ecological guilds.</title>
        <authorList>
            <consortium name="Lawrence Berkeley National Laboratory"/>
            <person name="Harder C.B."/>
            <person name="Miyauchi S."/>
            <person name="Viragh M."/>
            <person name="Kuo A."/>
            <person name="Thoen E."/>
            <person name="Andreopoulos B."/>
            <person name="Lu D."/>
            <person name="Skrede I."/>
            <person name="Drula E."/>
            <person name="Henrissat B."/>
            <person name="Morin E."/>
            <person name="Kohler A."/>
            <person name="Barry K."/>
            <person name="LaButti K."/>
            <person name="Morin E."/>
            <person name="Salamov A."/>
            <person name="Lipzen A."/>
            <person name="Mereny Z."/>
            <person name="Hegedus B."/>
            <person name="Baldrian P."/>
            <person name="Stursova M."/>
            <person name="Weitz H."/>
            <person name="Taylor A."/>
            <person name="Grigoriev I.V."/>
            <person name="Nagy L.G."/>
            <person name="Martin F."/>
            <person name="Kauserud H."/>
        </authorList>
    </citation>
    <scope>NUCLEOTIDE SEQUENCE</scope>
    <source>
        <strain evidence="1">CBHHK173m</strain>
    </source>
</reference>
<name>A0AAD6UEX3_9AGAR</name>
<sequence>MQCSSGTILSKEATLQVLRHCQYMEFTSLAAVNRRLRIAARELFQERVVRLIEPFLIEGGNTNAVKGHGQLTTRLFEIADGEAAGVVGSIVQRLLIFAAKDPQPAPASNMNLLVTRARIAKLIRFLCDDCGYTQLSGLIRRTEYMGLAVSFHQFARRARPYDHGTVHASSQRSACSLGVKSHVADEHPYAEPSPVLRSSLDHFTGRTAGLASGPIPPEVEELFLRTLRFDDVVNYSHVCDKARRTVQFAMALRTTNLLLLFFRPTEISTFWECLTDGHGGITGSGALWILEHSPGWFPRNLNTVVCRQGAQKKFSHLFRGVLFPTSCREALIVDVPLDHGVSTYHTMDDLRTESWISPRMPGAPSCPALLSPSASVGSTTFFSWLSWKEELSDGDSLLIFVTSIKEVGPPNMLFDNMVGSGGRTVHGDVLLMLEDANGVRDTQRRDIAWMKKSFMRVWQSLQEGDAVGLAYRSRF</sequence>
<dbReference type="EMBL" id="JARJCN010000006">
    <property type="protein sequence ID" value="KAJ7100065.1"/>
    <property type="molecule type" value="Genomic_DNA"/>
</dbReference>
<proteinExistence type="predicted"/>
<dbReference type="Proteomes" id="UP001222325">
    <property type="component" value="Unassembled WGS sequence"/>
</dbReference>
<dbReference type="AlphaFoldDB" id="A0AAD6UEX3"/>